<dbReference type="Gene3D" id="3.30.1230.10">
    <property type="entry name" value="YlxR-like"/>
    <property type="match status" value="1"/>
</dbReference>
<evidence type="ECO:0000256" key="1">
    <source>
        <dbReference type="SAM" id="MobiDB-lite"/>
    </source>
</evidence>
<dbReference type="PANTHER" id="PTHR34215:SF1">
    <property type="entry name" value="YLXR DOMAIN-CONTAINING PROTEIN"/>
    <property type="match status" value="1"/>
</dbReference>
<dbReference type="HOGENOM" id="CLU_147970_0_1_11"/>
<sequence>MTQQPIRYRTCIATRERYPDTQLLRIVIDPADDQRRRVLADPRRRLPGRGAWITPDLDALERAQQRRAIGRALRASKDVDTGHVREYLELQVQMAEDSARPRDCKEDRTLMSAQR</sequence>
<dbReference type="Pfam" id="PF04296">
    <property type="entry name" value="YlxR"/>
    <property type="match status" value="1"/>
</dbReference>
<evidence type="ECO:0000313" key="4">
    <source>
        <dbReference type="Proteomes" id="UP000033566"/>
    </source>
</evidence>
<dbReference type="SUPFAM" id="SSF64376">
    <property type="entry name" value="YlxR-like"/>
    <property type="match status" value="1"/>
</dbReference>
<feature type="compositionally biased region" description="Basic and acidic residues" evidence="1">
    <location>
        <begin position="97"/>
        <end position="109"/>
    </location>
</feature>
<dbReference type="InterPro" id="IPR035931">
    <property type="entry name" value="YlxR-like_sf"/>
</dbReference>
<dbReference type="RefSeq" id="WP_179944084.1">
    <property type="nucleotide sequence ID" value="NZ_CP011311.1"/>
</dbReference>
<dbReference type="InterPro" id="IPR007393">
    <property type="entry name" value="YlxR_dom"/>
</dbReference>
<name>A0A0F6QYS7_9CORY</name>
<dbReference type="PANTHER" id="PTHR34215">
    <property type="entry name" value="BLL0784 PROTEIN"/>
    <property type="match status" value="1"/>
</dbReference>
<evidence type="ECO:0000259" key="2">
    <source>
        <dbReference type="Pfam" id="PF04296"/>
    </source>
</evidence>
<dbReference type="InterPro" id="IPR037465">
    <property type="entry name" value="YlxR"/>
</dbReference>
<reference evidence="3 4" key="1">
    <citation type="journal article" date="2015" name="Genome Announc.">
        <title>Complete Genome Sequence of Corynebacterium camporealensis DSM 44610, Isolated from the Milk of a Manchega Sheep with Subclinical Mastitis.</title>
        <authorList>
            <person name="Ruckert C."/>
            <person name="Albersmeier A."/>
            <person name="Winkler A."/>
            <person name="Tauch A."/>
        </authorList>
    </citation>
    <scope>NUCLEOTIDE SEQUENCE [LARGE SCALE GENOMIC DNA]</scope>
    <source>
        <strain evidence="3 4">DSM 44610</strain>
    </source>
</reference>
<accession>A0A0F6QYS7</accession>
<dbReference type="Proteomes" id="UP000033566">
    <property type="component" value="Chromosome"/>
</dbReference>
<organism evidence="3 4">
    <name type="scientific">Corynebacterium camporealensis</name>
    <dbReference type="NCBI Taxonomy" id="161896"/>
    <lineage>
        <taxon>Bacteria</taxon>
        <taxon>Bacillati</taxon>
        <taxon>Actinomycetota</taxon>
        <taxon>Actinomycetes</taxon>
        <taxon>Mycobacteriales</taxon>
        <taxon>Corynebacteriaceae</taxon>
        <taxon>Corynebacterium</taxon>
    </lineage>
</organism>
<dbReference type="KEGG" id="ccj:UL81_07190"/>
<protein>
    <submittedName>
        <fullName evidence="3">Putative nucleic-acid-binding protein implicated in transcription termination</fullName>
    </submittedName>
</protein>
<gene>
    <name evidence="3" type="ORF">UL81_07190</name>
</gene>
<dbReference type="EMBL" id="CP011311">
    <property type="protein sequence ID" value="AKE39393.1"/>
    <property type="molecule type" value="Genomic_DNA"/>
</dbReference>
<dbReference type="PATRIC" id="fig|161896.4.peg.1405"/>
<feature type="domain" description="YlxR" evidence="2">
    <location>
        <begin position="9"/>
        <end position="88"/>
    </location>
</feature>
<proteinExistence type="predicted"/>
<evidence type="ECO:0000313" key="3">
    <source>
        <dbReference type="EMBL" id="AKE39393.1"/>
    </source>
</evidence>
<feature type="region of interest" description="Disordered" evidence="1">
    <location>
        <begin position="95"/>
        <end position="115"/>
    </location>
</feature>
<dbReference type="AlphaFoldDB" id="A0A0F6QYS7"/>
<keyword evidence="4" id="KW-1185">Reference proteome</keyword>